<protein>
    <recommendedName>
        <fullName evidence="1">P2X purinoreceptor 7 intracellular domain-containing protein</fullName>
    </recommendedName>
</protein>
<sequence>MSLEDHRHLTSQLLERQPGLVFDVLLDNQRRDRHTTPVQAPALTWCTCGNCTDMPTDAERKCCGQDSVNCISLLPHFRLYCLDEGVLRIHRQYRADLTVLGQIREPGDDNREYRYAAYRHFIFWQHGSLGHGNRRVIPSCCVVKIREKFPDPHGQYTGFLPGYCKTSVGKELSCSQRMLK</sequence>
<proteinExistence type="predicted"/>
<dbReference type="Proteomes" id="UP000694548">
    <property type="component" value="Chromosome sgr09"/>
</dbReference>
<dbReference type="Pfam" id="PF20478">
    <property type="entry name" value="P2RX7_C"/>
    <property type="match status" value="1"/>
</dbReference>
<dbReference type="GeneTree" id="ENSGT01150000287036"/>
<reference evidence="2" key="2">
    <citation type="submission" date="2025-08" db="UniProtKB">
        <authorList>
            <consortium name="Ensembl"/>
        </authorList>
    </citation>
    <scope>IDENTIFICATION</scope>
</reference>
<name>A0A8C6L2Y5_NOTFU</name>
<keyword evidence="3" id="KW-1185">Reference proteome</keyword>
<evidence type="ECO:0000313" key="2">
    <source>
        <dbReference type="Ensembl" id="ENSNFUP00015014880.1"/>
    </source>
</evidence>
<dbReference type="AlphaFoldDB" id="A0A8C6L2Y5"/>
<dbReference type="Ensembl" id="ENSNFUT00015015605.1">
    <property type="protein sequence ID" value="ENSNFUP00015014880.1"/>
    <property type="gene ID" value="ENSNFUG00015007220.1"/>
</dbReference>
<dbReference type="PANTHER" id="PTHR36981">
    <property type="entry name" value="ZGC:195170"/>
    <property type="match status" value="1"/>
</dbReference>
<evidence type="ECO:0000259" key="1">
    <source>
        <dbReference type="Pfam" id="PF20478"/>
    </source>
</evidence>
<reference evidence="2" key="1">
    <citation type="submission" date="2014-08" db="EMBL/GenBank/DDBJ databases">
        <authorList>
            <person name="Senf B."/>
            <person name="Petzold A."/>
            <person name="Downie B.R."/>
            <person name="Koch P."/>
            <person name="Platzer M."/>
        </authorList>
    </citation>
    <scope>NUCLEOTIDE SEQUENCE [LARGE SCALE GENOMIC DNA]</scope>
    <source>
        <strain evidence="2">GRZ</strain>
    </source>
</reference>
<dbReference type="InterPro" id="IPR046815">
    <property type="entry name" value="P2RX7_C"/>
</dbReference>
<organism evidence="2 3">
    <name type="scientific">Nothobranchius furzeri</name>
    <name type="common">Turquoise killifish</name>
    <dbReference type="NCBI Taxonomy" id="105023"/>
    <lineage>
        <taxon>Eukaryota</taxon>
        <taxon>Metazoa</taxon>
        <taxon>Chordata</taxon>
        <taxon>Craniata</taxon>
        <taxon>Vertebrata</taxon>
        <taxon>Euteleostomi</taxon>
        <taxon>Actinopterygii</taxon>
        <taxon>Neopterygii</taxon>
        <taxon>Teleostei</taxon>
        <taxon>Neoteleostei</taxon>
        <taxon>Acanthomorphata</taxon>
        <taxon>Ovalentaria</taxon>
        <taxon>Atherinomorphae</taxon>
        <taxon>Cyprinodontiformes</taxon>
        <taxon>Nothobranchiidae</taxon>
        <taxon>Nothobranchius</taxon>
    </lineage>
</organism>
<dbReference type="PANTHER" id="PTHR36981:SF3">
    <property type="entry name" value="UBIQUITIN-LIKE PROTEASE FAMILY PROFILE DOMAIN-CONTAINING PROTEIN"/>
    <property type="match status" value="1"/>
</dbReference>
<feature type="domain" description="P2X purinoreceptor 7 intracellular" evidence="1">
    <location>
        <begin position="30"/>
        <end position="159"/>
    </location>
</feature>
<evidence type="ECO:0000313" key="3">
    <source>
        <dbReference type="Proteomes" id="UP000694548"/>
    </source>
</evidence>
<accession>A0A8C6L2Y5</accession>
<reference evidence="2" key="3">
    <citation type="submission" date="2025-09" db="UniProtKB">
        <authorList>
            <consortium name="Ensembl"/>
        </authorList>
    </citation>
    <scope>IDENTIFICATION</scope>
</reference>